<dbReference type="InterPro" id="IPR029058">
    <property type="entry name" value="AB_hydrolase_fold"/>
</dbReference>
<protein>
    <submittedName>
        <fullName evidence="2">Pimeloyl-ACP methyl ester carboxylesterase</fullName>
    </submittedName>
</protein>
<reference evidence="2 3" key="1">
    <citation type="submission" date="2020-08" db="EMBL/GenBank/DDBJ databases">
        <title>Genomic Encyclopedia of Type Strains, Phase IV (KMG-V): Genome sequencing to study the core and pangenomes of soil and plant-associated prokaryotes.</title>
        <authorList>
            <person name="Whitman W."/>
        </authorList>
    </citation>
    <scope>NUCLEOTIDE SEQUENCE [LARGE SCALE GENOMIC DNA]</scope>
    <source>
        <strain evidence="2 3">MP601</strain>
    </source>
</reference>
<dbReference type="Proteomes" id="UP000548326">
    <property type="component" value="Unassembled WGS sequence"/>
</dbReference>
<proteinExistence type="predicted"/>
<feature type="domain" description="AB hydrolase-1" evidence="1">
    <location>
        <begin position="10"/>
        <end position="206"/>
    </location>
</feature>
<dbReference type="SUPFAM" id="SSF53474">
    <property type="entry name" value="alpha/beta-Hydrolases"/>
    <property type="match status" value="1"/>
</dbReference>
<dbReference type="AlphaFoldDB" id="A0A841JGR5"/>
<dbReference type="EMBL" id="JACHCA010000004">
    <property type="protein sequence ID" value="MBB6127828.1"/>
    <property type="molecule type" value="Genomic_DNA"/>
</dbReference>
<dbReference type="Gene3D" id="3.40.50.1820">
    <property type="entry name" value="alpha/beta hydrolase"/>
    <property type="match status" value="1"/>
</dbReference>
<accession>A0A841JGR5</accession>
<organism evidence="2 3">
    <name type="scientific">Mucilaginibacter lappiensis</name>
    <dbReference type="NCBI Taxonomy" id="354630"/>
    <lineage>
        <taxon>Bacteria</taxon>
        <taxon>Pseudomonadati</taxon>
        <taxon>Bacteroidota</taxon>
        <taxon>Sphingobacteriia</taxon>
        <taxon>Sphingobacteriales</taxon>
        <taxon>Sphingobacteriaceae</taxon>
        <taxon>Mucilaginibacter</taxon>
    </lineage>
</organism>
<evidence type="ECO:0000313" key="2">
    <source>
        <dbReference type="EMBL" id="MBB6127828.1"/>
    </source>
</evidence>
<dbReference type="RefSeq" id="WP_183587123.1">
    <property type="nucleotide sequence ID" value="NZ_JACHCA010000004.1"/>
</dbReference>
<evidence type="ECO:0000259" key="1">
    <source>
        <dbReference type="Pfam" id="PF12697"/>
    </source>
</evidence>
<dbReference type="InterPro" id="IPR000073">
    <property type="entry name" value="AB_hydrolase_1"/>
</dbReference>
<evidence type="ECO:0000313" key="3">
    <source>
        <dbReference type="Proteomes" id="UP000548326"/>
    </source>
</evidence>
<sequence>MSRIYLIAGLGADTRVYNNTDLHGHEVIPVDWIEPHESDTLNTYAQKLIHQYNIQPNSVIIGNSLGGMIAVEIAKQIPVKKVILISSIKTNKEAPRYFSFFRALPVYKIIPGKWVTSLGFMIKPLFGHMSAEDAWLFSDMLKNSSPTFVKWAMRAVLHWKNDIIPPNLFHITGDKDLVFSFKRISDATIVKGGTHIMIFDKAKEINKLLKNILKK</sequence>
<comment type="caution">
    <text evidence="2">The sequence shown here is derived from an EMBL/GenBank/DDBJ whole genome shotgun (WGS) entry which is preliminary data.</text>
</comment>
<dbReference type="Pfam" id="PF12697">
    <property type="entry name" value="Abhydrolase_6"/>
    <property type="match status" value="1"/>
</dbReference>
<name>A0A841JGR5_9SPHI</name>
<gene>
    <name evidence="2" type="ORF">HDF22_001936</name>
</gene>